<evidence type="ECO:0000256" key="1">
    <source>
        <dbReference type="ARBA" id="ARBA00009437"/>
    </source>
</evidence>
<dbReference type="SUPFAM" id="SSF46785">
    <property type="entry name" value="Winged helix' DNA-binding domain"/>
    <property type="match status" value="1"/>
</dbReference>
<dbReference type="RefSeq" id="WP_102161901.1">
    <property type="nucleotide sequence ID" value="NZ_JALXLX010000050.1"/>
</dbReference>
<evidence type="ECO:0000259" key="5">
    <source>
        <dbReference type="PROSITE" id="PS50931"/>
    </source>
</evidence>
<accession>A0A2N6PHD6</accession>
<keyword evidence="7" id="KW-1185">Reference proteome</keyword>
<dbReference type="InterPro" id="IPR000847">
    <property type="entry name" value="LysR_HTH_N"/>
</dbReference>
<comment type="caution">
    <text evidence="6">The sequence shown here is derived from an EMBL/GenBank/DDBJ whole genome shotgun (WGS) entry which is preliminary data.</text>
</comment>
<keyword evidence="4" id="KW-0804">Transcription</keyword>
<reference evidence="6 7" key="1">
    <citation type="submission" date="2017-09" db="EMBL/GenBank/DDBJ databases">
        <title>Bacterial strain isolated from the female urinary microbiota.</title>
        <authorList>
            <person name="Thomas-White K."/>
            <person name="Kumar N."/>
            <person name="Forster S."/>
            <person name="Putonti C."/>
            <person name="Lawley T."/>
            <person name="Wolfe A.J."/>
        </authorList>
    </citation>
    <scope>NUCLEOTIDE SEQUENCE [LARGE SCALE GENOMIC DNA]</scope>
    <source>
        <strain evidence="6 7">UMB0680</strain>
    </source>
</reference>
<protein>
    <submittedName>
        <fullName evidence="6">LysR family transcriptional regulator</fullName>
    </submittedName>
</protein>
<dbReference type="Gene3D" id="1.10.10.10">
    <property type="entry name" value="Winged helix-like DNA-binding domain superfamily/Winged helix DNA-binding domain"/>
    <property type="match status" value="1"/>
</dbReference>
<name>A0A2N6PHD6_9MICO</name>
<feature type="domain" description="HTH lysR-type" evidence="5">
    <location>
        <begin position="15"/>
        <end position="73"/>
    </location>
</feature>
<dbReference type="PANTHER" id="PTHR30126">
    <property type="entry name" value="HTH-TYPE TRANSCRIPTIONAL REGULATOR"/>
    <property type="match status" value="1"/>
</dbReference>
<proteinExistence type="inferred from homology"/>
<gene>
    <name evidence="6" type="ORF">CJ198_06950</name>
</gene>
<dbReference type="Gene3D" id="3.40.190.10">
    <property type="entry name" value="Periplasmic binding protein-like II"/>
    <property type="match status" value="2"/>
</dbReference>
<dbReference type="InterPro" id="IPR036390">
    <property type="entry name" value="WH_DNA-bd_sf"/>
</dbReference>
<organism evidence="6 7">
    <name type="scientific">Brevibacterium luteolum</name>
    <dbReference type="NCBI Taxonomy" id="199591"/>
    <lineage>
        <taxon>Bacteria</taxon>
        <taxon>Bacillati</taxon>
        <taxon>Actinomycetota</taxon>
        <taxon>Actinomycetes</taxon>
        <taxon>Micrococcales</taxon>
        <taxon>Brevibacteriaceae</taxon>
        <taxon>Brevibacterium</taxon>
    </lineage>
</organism>
<keyword evidence="2" id="KW-0805">Transcription regulation</keyword>
<dbReference type="SUPFAM" id="SSF53850">
    <property type="entry name" value="Periplasmic binding protein-like II"/>
    <property type="match status" value="1"/>
</dbReference>
<dbReference type="Pfam" id="PF03466">
    <property type="entry name" value="LysR_substrate"/>
    <property type="match status" value="1"/>
</dbReference>
<dbReference type="Pfam" id="PF00126">
    <property type="entry name" value="HTH_1"/>
    <property type="match status" value="1"/>
</dbReference>
<dbReference type="AlphaFoldDB" id="A0A2N6PHD6"/>
<evidence type="ECO:0000256" key="2">
    <source>
        <dbReference type="ARBA" id="ARBA00023015"/>
    </source>
</evidence>
<evidence type="ECO:0000313" key="7">
    <source>
        <dbReference type="Proteomes" id="UP000235703"/>
    </source>
</evidence>
<evidence type="ECO:0000256" key="4">
    <source>
        <dbReference type="ARBA" id="ARBA00023163"/>
    </source>
</evidence>
<dbReference type="Proteomes" id="UP000235703">
    <property type="component" value="Unassembled WGS sequence"/>
</dbReference>
<dbReference type="EMBL" id="PNFZ01000003">
    <property type="protein sequence ID" value="PMB98104.1"/>
    <property type="molecule type" value="Genomic_DNA"/>
</dbReference>
<evidence type="ECO:0000256" key="3">
    <source>
        <dbReference type="ARBA" id="ARBA00023125"/>
    </source>
</evidence>
<evidence type="ECO:0000313" key="6">
    <source>
        <dbReference type="EMBL" id="PMB98104.1"/>
    </source>
</evidence>
<comment type="similarity">
    <text evidence="1">Belongs to the LysR transcriptional regulatory family.</text>
</comment>
<dbReference type="InterPro" id="IPR036388">
    <property type="entry name" value="WH-like_DNA-bd_sf"/>
</dbReference>
<dbReference type="PANTHER" id="PTHR30126:SF39">
    <property type="entry name" value="HTH-TYPE TRANSCRIPTIONAL REGULATOR CYSL"/>
    <property type="match status" value="1"/>
</dbReference>
<keyword evidence="3" id="KW-0238">DNA-binding</keyword>
<dbReference type="InterPro" id="IPR005119">
    <property type="entry name" value="LysR_subst-bd"/>
</dbReference>
<sequence length="309" mass="32432">MTSPDDAHPPAGRLPDPQVLALLVELDRHTTSIGQAARALDLAQPNASRMLRTFERESGIPLLNRSPRGTKLTPQGQALAAWAAEIMTGYDHLLSGLAALRREVGARVRVSASMTIAEHLLPQWLERFRTNHPNADVGMSIGNTTAVCANVREGSCDIGLIESTRVPDDLTAHPIGTDTLVIVAAPTVAAQFAAPEAVDAAQLAARPLVVREEGSGTREVIEAALRSAGGVQVAAAFPSNAAVKVAALAGLAPAAISRLAVESELRTGSLVEVPVTDEVRLSRPLHALWAKGHRLRGAAADFLALISAE</sequence>
<dbReference type="GO" id="GO:0000976">
    <property type="term" value="F:transcription cis-regulatory region binding"/>
    <property type="evidence" value="ECO:0007669"/>
    <property type="project" value="TreeGrafter"/>
</dbReference>
<dbReference type="OrthoDB" id="9808620at2"/>
<dbReference type="GO" id="GO:0003700">
    <property type="term" value="F:DNA-binding transcription factor activity"/>
    <property type="evidence" value="ECO:0007669"/>
    <property type="project" value="InterPro"/>
</dbReference>
<dbReference type="PROSITE" id="PS50931">
    <property type="entry name" value="HTH_LYSR"/>
    <property type="match status" value="1"/>
</dbReference>